<protein>
    <submittedName>
        <fullName evidence="7">YIP1 family protein</fullName>
    </submittedName>
</protein>
<feature type="transmembrane region" description="Helical" evidence="5">
    <location>
        <begin position="44"/>
        <end position="64"/>
    </location>
</feature>
<evidence type="ECO:0000313" key="8">
    <source>
        <dbReference type="Proteomes" id="UP001057580"/>
    </source>
</evidence>
<feature type="domain" description="Yip1" evidence="6">
    <location>
        <begin position="25"/>
        <end position="183"/>
    </location>
</feature>
<feature type="transmembrane region" description="Helical" evidence="5">
    <location>
        <begin position="168"/>
        <end position="190"/>
    </location>
</feature>
<evidence type="ECO:0000256" key="1">
    <source>
        <dbReference type="ARBA" id="ARBA00004141"/>
    </source>
</evidence>
<feature type="transmembrane region" description="Helical" evidence="5">
    <location>
        <begin position="76"/>
        <end position="96"/>
    </location>
</feature>
<organism evidence="7 8">
    <name type="scientific">Salinirubellus salinus</name>
    <dbReference type="NCBI Taxonomy" id="1364945"/>
    <lineage>
        <taxon>Archaea</taxon>
        <taxon>Methanobacteriati</taxon>
        <taxon>Methanobacteriota</taxon>
        <taxon>Stenosarchaea group</taxon>
        <taxon>Halobacteria</taxon>
        <taxon>Halobacteriales</taxon>
        <taxon>Natronomonadaceae</taxon>
        <taxon>Salinirubellus</taxon>
    </lineage>
</organism>
<sequence>MTTWVENPRGGRDRGPRGLARAWVEVLVRPRRFFRNGVAPGDQAPGLTFAVSVALVYLVTRFAFTPASVPLDVGRPLVSAAVSLLVAGIIVAPLTLHLASALQTVILIATVKDRAGVSETVQVVAYATAPCVLAGLPFPTLRVGCALWGFALLVVGMATVHDTSLPRAALAVFVPGLFVFGYAFGGVFALETVTGLELVSTEPPVAPADIGVDPGPS</sequence>
<evidence type="ECO:0000256" key="4">
    <source>
        <dbReference type="ARBA" id="ARBA00023136"/>
    </source>
</evidence>
<dbReference type="Pfam" id="PF04893">
    <property type="entry name" value="Yip1"/>
    <property type="match status" value="1"/>
</dbReference>
<comment type="subcellular location">
    <subcellularLocation>
        <location evidence="1">Membrane</location>
        <topology evidence="1">Multi-pass membrane protein</topology>
    </subcellularLocation>
</comment>
<keyword evidence="4 5" id="KW-0472">Membrane</keyword>
<proteinExistence type="predicted"/>
<dbReference type="KEGG" id="ssai:N0B31_07580"/>
<dbReference type="InterPro" id="IPR006977">
    <property type="entry name" value="Yip1_dom"/>
</dbReference>
<evidence type="ECO:0000256" key="3">
    <source>
        <dbReference type="ARBA" id="ARBA00022989"/>
    </source>
</evidence>
<evidence type="ECO:0000256" key="5">
    <source>
        <dbReference type="SAM" id="Phobius"/>
    </source>
</evidence>
<dbReference type="AlphaFoldDB" id="A0A9E7R6C8"/>
<dbReference type="GeneID" id="74942272"/>
<dbReference type="Proteomes" id="UP001057580">
    <property type="component" value="Chromosome"/>
</dbReference>
<reference evidence="7" key="1">
    <citation type="submission" date="2022-09" db="EMBL/GenBank/DDBJ databases">
        <title>Diverse halophilic archaea isolated from saline environments.</title>
        <authorList>
            <person name="Cui H.-L."/>
        </authorList>
    </citation>
    <scope>NUCLEOTIDE SEQUENCE</scope>
    <source>
        <strain evidence="7">ZS-35-S2</strain>
    </source>
</reference>
<feature type="transmembrane region" description="Helical" evidence="5">
    <location>
        <begin position="141"/>
        <end position="161"/>
    </location>
</feature>
<name>A0A9E7R6C8_9EURY</name>
<accession>A0A9E7R6C8</accession>
<gene>
    <name evidence="7" type="ORF">N0B31_07580</name>
</gene>
<evidence type="ECO:0000313" key="7">
    <source>
        <dbReference type="EMBL" id="UWM56143.1"/>
    </source>
</evidence>
<dbReference type="EMBL" id="CP104003">
    <property type="protein sequence ID" value="UWM56143.1"/>
    <property type="molecule type" value="Genomic_DNA"/>
</dbReference>
<evidence type="ECO:0000256" key="2">
    <source>
        <dbReference type="ARBA" id="ARBA00022692"/>
    </source>
</evidence>
<keyword evidence="2 5" id="KW-0812">Transmembrane</keyword>
<evidence type="ECO:0000259" key="6">
    <source>
        <dbReference type="Pfam" id="PF04893"/>
    </source>
</evidence>
<keyword evidence="8" id="KW-1185">Reference proteome</keyword>
<dbReference type="RefSeq" id="WP_260595263.1">
    <property type="nucleotide sequence ID" value="NZ_CP104003.1"/>
</dbReference>
<dbReference type="GO" id="GO:0016020">
    <property type="term" value="C:membrane"/>
    <property type="evidence" value="ECO:0007669"/>
    <property type="project" value="UniProtKB-SubCell"/>
</dbReference>
<keyword evidence="3 5" id="KW-1133">Transmembrane helix</keyword>